<dbReference type="Proteomes" id="UP001165121">
    <property type="component" value="Unassembled WGS sequence"/>
</dbReference>
<keyword evidence="3" id="KW-1185">Reference proteome</keyword>
<gene>
    <name evidence="2" type="ORF">Pfra01_000255400</name>
</gene>
<comment type="caution">
    <text evidence="2">The sequence shown here is derived from an EMBL/GenBank/DDBJ whole genome shotgun (WGS) entry which is preliminary data.</text>
</comment>
<protein>
    <submittedName>
        <fullName evidence="2">Unnamed protein product</fullName>
    </submittedName>
</protein>
<reference evidence="2" key="1">
    <citation type="submission" date="2023-04" db="EMBL/GenBank/DDBJ databases">
        <title>Phytophthora fragariaefolia NBRC 109709.</title>
        <authorList>
            <person name="Ichikawa N."/>
            <person name="Sato H."/>
            <person name="Tonouchi N."/>
        </authorList>
    </citation>
    <scope>NUCLEOTIDE SEQUENCE</scope>
    <source>
        <strain evidence="2">NBRC 109709</strain>
    </source>
</reference>
<dbReference type="InterPro" id="IPR013909">
    <property type="entry name" value="NuBaID_C"/>
</dbReference>
<evidence type="ECO:0000313" key="2">
    <source>
        <dbReference type="EMBL" id="GMF20739.1"/>
    </source>
</evidence>
<dbReference type="AlphaFoldDB" id="A0A9W6TVB8"/>
<dbReference type="Pfam" id="PF08600">
    <property type="entry name" value="NuBaID_C"/>
    <property type="match status" value="1"/>
</dbReference>
<feature type="domain" description="NuBaID C-terminal" evidence="1">
    <location>
        <begin position="68"/>
        <end position="147"/>
    </location>
</feature>
<dbReference type="EMBL" id="BSXT01000208">
    <property type="protein sequence ID" value="GMF20739.1"/>
    <property type="molecule type" value="Genomic_DNA"/>
</dbReference>
<dbReference type="GO" id="GO:0008270">
    <property type="term" value="F:zinc ion binding"/>
    <property type="evidence" value="ECO:0007669"/>
    <property type="project" value="InterPro"/>
</dbReference>
<organism evidence="2 3">
    <name type="scientific">Phytophthora fragariaefolia</name>
    <dbReference type="NCBI Taxonomy" id="1490495"/>
    <lineage>
        <taxon>Eukaryota</taxon>
        <taxon>Sar</taxon>
        <taxon>Stramenopiles</taxon>
        <taxon>Oomycota</taxon>
        <taxon>Peronosporomycetes</taxon>
        <taxon>Peronosporales</taxon>
        <taxon>Peronosporaceae</taxon>
        <taxon>Phytophthora</taxon>
    </lineage>
</organism>
<proteinExistence type="predicted"/>
<sequence length="174" mass="19590">MQQDSEFQRRVESLEIADAVAAKILQEVNCDENAGAPLDIAALESRLIATLSLSEDEAVKSKALAKAAFLIACGWRFGREKNGQLHTVQCESCSRRWQLDLPSPSENGNEINEPPTKRLKIKEARPVDLLSQHRHFCPWVAQRESTGIEDYGEISPNLWEFVQLPGWKQYAQVS</sequence>
<evidence type="ECO:0000313" key="3">
    <source>
        <dbReference type="Proteomes" id="UP001165121"/>
    </source>
</evidence>
<dbReference type="OrthoDB" id="614844at2759"/>
<name>A0A9W6TVB8_9STRA</name>
<accession>A0A9W6TVB8</accession>
<evidence type="ECO:0000259" key="1">
    <source>
        <dbReference type="Pfam" id="PF08600"/>
    </source>
</evidence>